<sequence length="148" mass="16736">MRKIIGTVITSITLLSAGATFALSDPGTRLSNWYNLQFEKKAEKLGASTVDKLSSSFTDIQKEMEAMRKSIATSIQDYQTTNLQNSTNTIKEHNEQNIKQLHTVTEKLKEQNTEQMAAYTQQKTLQETANISHDIQDILEDVLKNNQK</sequence>
<proteinExistence type="predicted"/>
<keyword evidence="1" id="KW-0732">Signal</keyword>
<name>A0A2N3LJB6_9BACI</name>
<comment type="caution">
    <text evidence="2">The sequence shown here is derived from an EMBL/GenBank/DDBJ whole genome shotgun (WGS) entry which is preliminary data.</text>
</comment>
<dbReference type="AlphaFoldDB" id="A0A2N3LJB6"/>
<reference evidence="2 3" key="1">
    <citation type="submission" date="2017-11" db="EMBL/GenBank/DDBJ databases">
        <title>Bacillus camelliae sp. nov., isolated from pu'er tea.</title>
        <authorList>
            <person name="Niu L."/>
        </authorList>
    </citation>
    <scope>NUCLEOTIDE SEQUENCE [LARGE SCALE GENOMIC DNA]</scope>
    <source>
        <strain evidence="2 3">7578-1</strain>
    </source>
</reference>
<dbReference type="Proteomes" id="UP000233440">
    <property type="component" value="Unassembled WGS sequence"/>
</dbReference>
<feature type="chain" id="PRO_5014665396" evidence="1">
    <location>
        <begin position="23"/>
        <end position="148"/>
    </location>
</feature>
<evidence type="ECO:0000313" key="2">
    <source>
        <dbReference type="EMBL" id="PKR84696.1"/>
    </source>
</evidence>
<accession>A0A2N3LJB6</accession>
<feature type="signal peptide" evidence="1">
    <location>
        <begin position="1"/>
        <end position="22"/>
    </location>
</feature>
<organism evidence="2 3">
    <name type="scientific">Heyndrickxia camelliae</name>
    <dbReference type="NCBI Taxonomy" id="1707093"/>
    <lineage>
        <taxon>Bacteria</taxon>
        <taxon>Bacillati</taxon>
        <taxon>Bacillota</taxon>
        <taxon>Bacilli</taxon>
        <taxon>Bacillales</taxon>
        <taxon>Bacillaceae</taxon>
        <taxon>Heyndrickxia</taxon>
    </lineage>
</organism>
<dbReference type="EMBL" id="PIQO01000009">
    <property type="protein sequence ID" value="PKR84696.1"/>
    <property type="molecule type" value="Genomic_DNA"/>
</dbReference>
<protein>
    <submittedName>
        <fullName evidence="2">Uncharacterized protein</fullName>
    </submittedName>
</protein>
<dbReference type="RefSeq" id="WP_101354719.1">
    <property type="nucleotide sequence ID" value="NZ_PIQO01000009.1"/>
</dbReference>
<dbReference type="OrthoDB" id="2437506at2"/>
<gene>
    <name evidence="2" type="ORF">CWO92_13400</name>
</gene>
<keyword evidence="3" id="KW-1185">Reference proteome</keyword>
<evidence type="ECO:0000313" key="3">
    <source>
        <dbReference type="Proteomes" id="UP000233440"/>
    </source>
</evidence>
<evidence type="ECO:0000256" key="1">
    <source>
        <dbReference type="SAM" id="SignalP"/>
    </source>
</evidence>